<dbReference type="RefSeq" id="XP_022303359.1">
    <property type="nucleotide sequence ID" value="XM_022447651.1"/>
</dbReference>
<organism evidence="7 8">
    <name type="scientific">Crassostrea virginica</name>
    <name type="common">Eastern oyster</name>
    <dbReference type="NCBI Taxonomy" id="6565"/>
    <lineage>
        <taxon>Eukaryota</taxon>
        <taxon>Metazoa</taxon>
        <taxon>Spiralia</taxon>
        <taxon>Lophotrochozoa</taxon>
        <taxon>Mollusca</taxon>
        <taxon>Bivalvia</taxon>
        <taxon>Autobranchia</taxon>
        <taxon>Pteriomorphia</taxon>
        <taxon>Ostreida</taxon>
        <taxon>Ostreoidea</taxon>
        <taxon>Ostreidae</taxon>
        <taxon>Crassostrea</taxon>
    </lineage>
</organism>
<evidence type="ECO:0000313" key="8">
    <source>
        <dbReference type="RefSeq" id="XP_022303359.1"/>
    </source>
</evidence>
<dbReference type="Gene3D" id="1.25.40.10">
    <property type="entry name" value="Tetratricopeptide repeat domain"/>
    <property type="match status" value="1"/>
</dbReference>
<dbReference type="Pfam" id="PF20266">
    <property type="entry name" value="Mab-21_C"/>
    <property type="match status" value="1"/>
</dbReference>
<feature type="domain" description="Mab-21-like HhH/H2TH-like" evidence="6">
    <location>
        <begin position="335"/>
        <end position="404"/>
    </location>
</feature>
<dbReference type="InterPro" id="IPR046906">
    <property type="entry name" value="Mab-21_HhH/H2TH-like"/>
</dbReference>
<dbReference type="InterPro" id="IPR019734">
    <property type="entry name" value="TPR_rpt"/>
</dbReference>
<dbReference type="Gene3D" id="1.10.1410.40">
    <property type="match status" value="1"/>
</dbReference>
<name>A0A8B8BKI8_CRAVI</name>
<evidence type="ECO:0000259" key="5">
    <source>
        <dbReference type="Pfam" id="PF03281"/>
    </source>
</evidence>
<dbReference type="Pfam" id="PF03281">
    <property type="entry name" value="Mab-21"/>
    <property type="match status" value="1"/>
</dbReference>
<dbReference type="Pfam" id="PF07719">
    <property type="entry name" value="TPR_2"/>
    <property type="match status" value="1"/>
</dbReference>
<keyword evidence="3 4" id="KW-0802">TPR repeat</keyword>
<dbReference type="InterPro" id="IPR046903">
    <property type="entry name" value="Mab-21-like_nuc_Trfase"/>
</dbReference>
<dbReference type="OrthoDB" id="6054650at2759"/>
<dbReference type="Proteomes" id="UP000694844">
    <property type="component" value="Chromosome 9"/>
</dbReference>
<gene>
    <name evidence="8" type="primary">LOC111110970</name>
</gene>
<dbReference type="InterPro" id="IPR011990">
    <property type="entry name" value="TPR-like_helical_dom_sf"/>
</dbReference>
<accession>A0A8B8BKI8</accession>
<dbReference type="PANTHER" id="PTHR10656:SF69">
    <property type="entry name" value="MAB-21-LIKE HHH_H2TH-LIKE DOMAIN-CONTAINING PROTEIN"/>
    <property type="match status" value="1"/>
</dbReference>
<dbReference type="SUPFAM" id="SSF48452">
    <property type="entry name" value="TPR-like"/>
    <property type="match status" value="1"/>
</dbReference>
<evidence type="ECO:0000259" key="6">
    <source>
        <dbReference type="Pfam" id="PF20266"/>
    </source>
</evidence>
<evidence type="ECO:0000256" key="2">
    <source>
        <dbReference type="ARBA" id="ARBA00022737"/>
    </source>
</evidence>
<dbReference type="PANTHER" id="PTHR10656">
    <property type="entry name" value="CELL FATE DETERMINING PROTEIN MAB21-RELATED"/>
    <property type="match status" value="1"/>
</dbReference>
<reference evidence="8" key="1">
    <citation type="submission" date="2025-08" db="UniProtKB">
        <authorList>
            <consortium name="RefSeq"/>
        </authorList>
    </citation>
    <scope>IDENTIFICATION</scope>
    <source>
        <tissue evidence="8">Whole sample</tissue>
    </source>
</reference>
<dbReference type="SMART" id="SM01265">
    <property type="entry name" value="Mab-21"/>
    <property type="match status" value="1"/>
</dbReference>
<feature type="repeat" description="TPR" evidence="4">
    <location>
        <begin position="702"/>
        <end position="735"/>
    </location>
</feature>
<sequence>MAESQALEDFLTGNDVPSNLPYLHLSFFVHCFIPRRYVETLVPTKTQTVVGCFAEGLRLPAFVVLKPDGTFAKKYLTKEPTVIFYHIKDVQIALPSVTDADTCHYIISQENVHAGYCRLKVLQNGSNENEADVSVNKKGVIYLGSSLSKKKFQSKISSNKKAIDCMLDTLLNNGAGNGFDMKFSDIFTGIPENSLDLRRPFTSQGLRGALLSARQDRLKTKPTQEQTGLIPEVEQTEVAHEMAFLYPGWPTQADEWLSRKRLQSWPSESTIEKVVSAGCHILPTPHSKSSQSDIEWRLSFALTEKTLIVEELADSQRQCFLLFNMLSVHVISEGMIHQQHIRSIFFYACENLNSSLWHKNPAYCVLYLLDQLIDAVKQKFLPDYFVKKNNLLDTLSDLQSSQLERRFTTIRRRPLEELFSLAENYTILDVFPYNTEIKKLFTQVLADAKGYKSSEQARKTVESFMVVCNGLCNGFYHEYGFEHCAAIFEDVIDNFVVPIFGKAEADKQRDYIPHLLNEKNIEFSNVLEIDEIWKPITFCRFLITRYVDGKKGAGLYEHLACLYHAASCVFKSNKKDLIQKADAMFQEAMNREGEGHGAGLFVEYGHFLCACEKYTDAIKILKQAVDSEATNPTSVNYYGKMESMTMDEHIQKEISVTGSLELLSVVYAYYLLVHCYIQTKKGADQSTAVQEMERICDRVKDPKAYSLLGYSLLKTKEKDKALSAFKSALDLDPKYKLAKENVAKHKKKK</sequence>
<dbReference type="InterPro" id="IPR024810">
    <property type="entry name" value="MAB21L/cGLR"/>
</dbReference>
<evidence type="ECO:0000256" key="3">
    <source>
        <dbReference type="ARBA" id="ARBA00022803"/>
    </source>
</evidence>
<evidence type="ECO:0000256" key="4">
    <source>
        <dbReference type="PROSITE-ProRule" id="PRU00339"/>
    </source>
</evidence>
<dbReference type="SMART" id="SM00028">
    <property type="entry name" value="TPR"/>
    <property type="match status" value="2"/>
</dbReference>
<evidence type="ECO:0000256" key="1">
    <source>
        <dbReference type="ARBA" id="ARBA00008307"/>
    </source>
</evidence>
<comment type="similarity">
    <text evidence="1">Belongs to the mab-21 family.</text>
</comment>
<proteinExistence type="inferred from homology"/>
<dbReference type="KEGG" id="cvn:111110970"/>
<keyword evidence="7" id="KW-1185">Reference proteome</keyword>
<dbReference type="PROSITE" id="PS50005">
    <property type="entry name" value="TPR"/>
    <property type="match status" value="1"/>
</dbReference>
<protein>
    <submittedName>
        <fullName evidence="8">Uncharacterized protein LOC111110970</fullName>
    </submittedName>
</protein>
<feature type="domain" description="Mab-21-like nucleotidyltransferase" evidence="5">
    <location>
        <begin position="224"/>
        <end position="308"/>
    </location>
</feature>
<keyword evidence="2" id="KW-0677">Repeat</keyword>
<dbReference type="GeneID" id="111110970"/>
<dbReference type="AlphaFoldDB" id="A0A8B8BKI8"/>
<dbReference type="PROSITE" id="PS50293">
    <property type="entry name" value="TPR_REGION"/>
    <property type="match status" value="1"/>
</dbReference>
<dbReference type="InterPro" id="IPR013105">
    <property type="entry name" value="TPR_2"/>
</dbReference>
<evidence type="ECO:0000313" key="7">
    <source>
        <dbReference type="Proteomes" id="UP000694844"/>
    </source>
</evidence>